<feature type="non-terminal residue" evidence="1">
    <location>
        <position position="67"/>
    </location>
</feature>
<reference evidence="1" key="1">
    <citation type="submission" date="2023-10" db="EMBL/GenBank/DDBJ databases">
        <title>Genome assembly of Pristionchus species.</title>
        <authorList>
            <person name="Yoshida K."/>
            <person name="Sommer R.J."/>
        </authorList>
    </citation>
    <scope>NUCLEOTIDE SEQUENCE</scope>
    <source>
        <strain evidence="1">RS5133</strain>
    </source>
</reference>
<comment type="caution">
    <text evidence="1">The sequence shown here is derived from an EMBL/GenBank/DDBJ whole genome shotgun (WGS) entry which is preliminary data.</text>
</comment>
<protein>
    <submittedName>
        <fullName evidence="1">Uncharacterized protein</fullName>
    </submittedName>
</protein>
<proteinExistence type="predicted"/>
<name>A0AAV5V0R7_9BILA</name>
<evidence type="ECO:0000313" key="2">
    <source>
        <dbReference type="Proteomes" id="UP001432322"/>
    </source>
</evidence>
<feature type="non-terminal residue" evidence="1">
    <location>
        <position position="1"/>
    </location>
</feature>
<dbReference type="AlphaFoldDB" id="A0AAV5V0R7"/>
<organism evidence="1 2">
    <name type="scientific">Pristionchus fissidentatus</name>
    <dbReference type="NCBI Taxonomy" id="1538716"/>
    <lineage>
        <taxon>Eukaryota</taxon>
        <taxon>Metazoa</taxon>
        <taxon>Ecdysozoa</taxon>
        <taxon>Nematoda</taxon>
        <taxon>Chromadorea</taxon>
        <taxon>Rhabditida</taxon>
        <taxon>Rhabditina</taxon>
        <taxon>Diplogasteromorpha</taxon>
        <taxon>Diplogasteroidea</taxon>
        <taxon>Neodiplogasteridae</taxon>
        <taxon>Pristionchus</taxon>
    </lineage>
</organism>
<dbReference type="EMBL" id="BTSY01000002">
    <property type="protein sequence ID" value="GMT13130.1"/>
    <property type="molecule type" value="Genomic_DNA"/>
</dbReference>
<evidence type="ECO:0000313" key="1">
    <source>
        <dbReference type="EMBL" id="GMT13130.1"/>
    </source>
</evidence>
<sequence>HLVDTGALQFTLITRVNESLTSPHRRVIVQVSNIVGNIAHRTKFAVRTPRIFLFAKFARRIIAHFRE</sequence>
<keyword evidence="2" id="KW-1185">Reference proteome</keyword>
<accession>A0AAV5V0R7</accession>
<gene>
    <name evidence="1" type="ORF">PFISCL1PPCAC_4427</name>
</gene>
<dbReference type="Proteomes" id="UP001432322">
    <property type="component" value="Unassembled WGS sequence"/>
</dbReference>